<comment type="caution">
    <text evidence="3">The sequence shown here is derived from an EMBL/GenBank/DDBJ whole genome shotgun (WGS) entry which is preliminary data.</text>
</comment>
<dbReference type="Gene3D" id="3.40.190.150">
    <property type="entry name" value="Bordetella uptake gene, domain 1"/>
    <property type="match status" value="1"/>
</dbReference>
<evidence type="ECO:0000313" key="3">
    <source>
        <dbReference type="EMBL" id="TCU95961.1"/>
    </source>
</evidence>
<comment type="similarity">
    <text evidence="1">Belongs to the UPF0065 (bug) family.</text>
</comment>
<feature type="chain" id="PRO_5020430000" evidence="2">
    <location>
        <begin position="24"/>
        <end position="322"/>
    </location>
</feature>
<reference evidence="3 4" key="1">
    <citation type="submission" date="2019-03" db="EMBL/GenBank/DDBJ databases">
        <title>Genomic Encyclopedia of Type Strains, Phase IV (KMG-IV): sequencing the most valuable type-strain genomes for metagenomic binning, comparative biology and taxonomic classification.</title>
        <authorList>
            <person name="Goeker M."/>
        </authorList>
    </citation>
    <scope>NUCLEOTIDE SEQUENCE [LARGE SCALE GENOMIC DNA]</scope>
    <source>
        <strain evidence="3 4">DSM 100048</strain>
    </source>
</reference>
<proteinExistence type="inferred from homology"/>
<protein>
    <submittedName>
        <fullName evidence="3">Tripartite-type tricarboxylate transporter receptor subunit TctC</fullName>
    </submittedName>
</protein>
<keyword evidence="2" id="KW-0732">Signal</keyword>
<dbReference type="CDD" id="cd07012">
    <property type="entry name" value="PBP2_Bug_TTT"/>
    <property type="match status" value="1"/>
</dbReference>
<dbReference type="SUPFAM" id="SSF53850">
    <property type="entry name" value="Periplasmic binding protein-like II"/>
    <property type="match status" value="1"/>
</dbReference>
<name>A0A4R3UY07_9BURK</name>
<dbReference type="InterPro" id="IPR042100">
    <property type="entry name" value="Bug_dom1"/>
</dbReference>
<keyword evidence="4" id="KW-1185">Reference proteome</keyword>
<accession>A0A4R3UY07</accession>
<dbReference type="PANTHER" id="PTHR42928">
    <property type="entry name" value="TRICARBOXYLATE-BINDING PROTEIN"/>
    <property type="match status" value="1"/>
</dbReference>
<dbReference type="EMBL" id="SMBX01000007">
    <property type="protein sequence ID" value="TCU95961.1"/>
    <property type="molecule type" value="Genomic_DNA"/>
</dbReference>
<dbReference type="AlphaFoldDB" id="A0A4R3UY07"/>
<sequence>MISKNTVTACLLGLALAGPAAFAQQEQWPQRAISIVVPSAPGGAADLTARTLAHYLNQKHGMNVVVEDKPGAGGIIGTAAVRNAKPDGYSFLLSTNSTQAANQFLYKSLPYDAQKDFVDVGLIGKFGTVAVVSPDSEVKVLKDLADKASAAPGKVFFGYYSSSSQVPSALFREYAGIKIEGAAYKNITQILTDLRGRLIDFAFVDYLTAMGQISGGNLKPVAVTGQDRSPAWPDVATTGEDYPGFVVEGWLGISAPAGTPDEIVRRMNALIAEAVADPATKEQYEKLGMQPQSMAVDEFQAFVREDVQRWKGWIDTAGIQPQ</sequence>
<dbReference type="PIRSF" id="PIRSF017082">
    <property type="entry name" value="YflP"/>
    <property type="match status" value="1"/>
</dbReference>
<evidence type="ECO:0000313" key="4">
    <source>
        <dbReference type="Proteomes" id="UP000294692"/>
    </source>
</evidence>
<dbReference type="PANTHER" id="PTHR42928:SF5">
    <property type="entry name" value="BLR1237 PROTEIN"/>
    <property type="match status" value="1"/>
</dbReference>
<dbReference type="OrthoDB" id="8628146at2"/>
<gene>
    <name evidence="3" type="ORF">EV686_10719</name>
</gene>
<dbReference type="Proteomes" id="UP000294692">
    <property type="component" value="Unassembled WGS sequence"/>
</dbReference>
<evidence type="ECO:0000256" key="2">
    <source>
        <dbReference type="SAM" id="SignalP"/>
    </source>
</evidence>
<evidence type="ECO:0000256" key="1">
    <source>
        <dbReference type="ARBA" id="ARBA00006987"/>
    </source>
</evidence>
<feature type="signal peptide" evidence="2">
    <location>
        <begin position="1"/>
        <end position="23"/>
    </location>
</feature>
<keyword evidence="3" id="KW-0675">Receptor</keyword>
<dbReference type="InterPro" id="IPR005064">
    <property type="entry name" value="BUG"/>
</dbReference>
<dbReference type="RefSeq" id="WP_132477451.1">
    <property type="nucleotide sequence ID" value="NZ_JBHRVM010000001.1"/>
</dbReference>
<organism evidence="3 4">
    <name type="scientific">Paracandidimonas soli</name>
    <dbReference type="NCBI Taxonomy" id="1917182"/>
    <lineage>
        <taxon>Bacteria</taxon>
        <taxon>Pseudomonadati</taxon>
        <taxon>Pseudomonadota</taxon>
        <taxon>Betaproteobacteria</taxon>
        <taxon>Burkholderiales</taxon>
        <taxon>Alcaligenaceae</taxon>
        <taxon>Paracandidimonas</taxon>
    </lineage>
</organism>
<dbReference type="Gene3D" id="3.40.190.10">
    <property type="entry name" value="Periplasmic binding protein-like II"/>
    <property type="match status" value="1"/>
</dbReference>
<dbReference type="Pfam" id="PF03401">
    <property type="entry name" value="TctC"/>
    <property type="match status" value="1"/>
</dbReference>